<dbReference type="GO" id="GO:0050043">
    <property type="term" value="F:lactate racemase activity"/>
    <property type="evidence" value="ECO:0007669"/>
    <property type="project" value="InterPro"/>
</dbReference>
<dbReference type="Proteomes" id="UP000197032">
    <property type="component" value="Unassembled WGS sequence"/>
</dbReference>
<sequence>MEKTKTIRGVNYLTRWGRGKWKEEGKLGEGLPSFVKVKQILPRPKVEDIEVEVARELEKINLPEIVKPGHMIAVTAGSRGIANIDRILKSVCQKIKEAGGRPFLVAAMGSHGGGTAEGQRKILSKLGIREENLGVPVLVSDQVVQLGCTSSGFPVYCAREAVEADGLVVVNRVKPHTAFRGENESGLLKMMAVGLGRVPGATVVHRLGPGEMARTIPEIAREMLTRLPVLFGLAIVENGYEETAIIKAIRPEQFQEEEKKLLQEARKLLPQLPVNSLDLLIVKEMGKNFSGTGMDTNVIGRWRVFGIPEPDVPHIRRIVVLDLSPQSHGNATGIGLADFTTRRLVKKINFEATYLNCLTTGFVQRAMLPMVFESDREAIDVAVRSLHMDAGQVRALLIDNTLHLQELYASETLLPELAERADLRVEKEAFPLRFSTTGELIDP</sequence>
<comment type="caution">
    <text evidence="2">The sequence shown here is derived from an EMBL/GenBank/DDBJ whole genome shotgun (WGS) entry which is preliminary data.</text>
</comment>
<dbReference type="AlphaFoldDB" id="A0A1Z5HU61"/>
<accession>A0A1Z5HU61</accession>
<organism evidence="2 3">
    <name type="scientific">Calderihabitans maritimus</name>
    <dbReference type="NCBI Taxonomy" id="1246530"/>
    <lineage>
        <taxon>Bacteria</taxon>
        <taxon>Bacillati</taxon>
        <taxon>Bacillota</taxon>
        <taxon>Clostridia</taxon>
        <taxon>Neomoorellales</taxon>
        <taxon>Calderihabitantaceae</taxon>
        <taxon>Calderihabitans</taxon>
    </lineage>
</organism>
<dbReference type="Gene3D" id="3.40.50.11440">
    <property type="match status" value="1"/>
</dbReference>
<dbReference type="InterPro" id="IPR018657">
    <property type="entry name" value="LarA-like_N"/>
</dbReference>
<evidence type="ECO:0000259" key="1">
    <source>
        <dbReference type="Pfam" id="PF09861"/>
    </source>
</evidence>
<dbReference type="EMBL" id="BDGJ01000101">
    <property type="protein sequence ID" value="GAW92820.1"/>
    <property type="molecule type" value="Genomic_DNA"/>
</dbReference>
<gene>
    <name evidence="2" type="ORF">KKC1_19690</name>
</gene>
<reference evidence="3" key="1">
    <citation type="journal article" date="2017" name="Appl. Environ. Microbiol.">
        <title>Genomic analysis of Calderihabitans maritimus KKC1, a thermophilic hydrogenogenic carboxydotrophic bacterium isolated from marine sediment.</title>
        <authorList>
            <person name="Omae K."/>
            <person name="Yoneda Y."/>
            <person name="Fukuyama Y."/>
            <person name="Yoshida T."/>
            <person name="Sako Y."/>
        </authorList>
    </citation>
    <scope>NUCLEOTIDE SEQUENCE [LARGE SCALE GENOMIC DNA]</scope>
    <source>
        <strain evidence="3">KKC1</strain>
    </source>
</reference>
<name>A0A1Z5HU61_9FIRM</name>
<evidence type="ECO:0000313" key="3">
    <source>
        <dbReference type="Proteomes" id="UP000197032"/>
    </source>
</evidence>
<dbReference type="OrthoDB" id="9788398at2"/>
<dbReference type="Pfam" id="PF09861">
    <property type="entry name" value="Lar_N"/>
    <property type="match status" value="1"/>
</dbReference>
<protein>
    <recommendedName>
        <fullName evidence="1">LarA-like N-terminal domain-containing protein</fullName>
    </recommendedName>
</protein>
<evidence type="ECO:0000313" key="2">
    <source>
        <dbReference type="EMBL" id="GAW92820.1"/>
    </source>
</evidence>
<proteinExistence type="predicted"/>
<keyword evidence="3" id="KW-1185">Reference proteome</keyword>
<feature type="domain" description="LarA-like N-terminal" evidence="1">
    <location>
        <begin position="47"/>
        <end position="177"/>
    </location>
</feature>